<feature type="region of interest" description="Disordered" evidence="12">
    <location>
        <begin position="152"/>
        <end position="171"/>
    </location>
</feature>
<evidence type="ECO:0000256" key="2">
    <source>
        <dbReference type="ARBA" id="ARBA00004496"/>
    </source>
</evidence>
<dbReference type="Gene3D" id="3.40.630.30">
    <property type="match status" value="1"/>
</dbReference>
<accession>A0AAN7JT23</accession>
<dbReference type="GO" id="GO:0043998">
    <property type="term" value="F:histone H2A acetyltransferase activity"/>
    <property type="evidence" value="ECO:0007669"/>
    <property type="project" value="InterPro"/>
</dbReference>
<evidence type="ECO:0000259" key="13">
    <source>
        <dbReference type="PROSITE" id="PS51186"/>
    </source>
</evidence>
<gene>
    <name evidence="14" type="ORF">SAY87_004465</name>
</gene>
<keyword evidence="7" id="KW-0808">Transferase</keyword>
<comment type="subcellular location">
    <subcellularLocation>
        <location evidence="2">Cytoplasm</location>
    </subcellularLocation>
    <subcellularLocation>
        <location evidence="1">Nucleus</location>
    </subcellularLocation>
</comment>
<evidence type="ECO:0000256" key="6">
    <source>
        <dbReference type="ARBA" id="ARBA00022490"/>
    </source>
</evidence>
<evidence type="ECO:0000256" key="3">
    <source>
        <dbReference type="ARBA" id="ARBA00008870"/>
    </source>
</evidence>
<proteinExistence type="inferred from homology"/>
<keyword evidence="9" id="KW-0012">Acyltransferase</keyword>
<evidence type="ECO:0000256" key="8">
    <source>
        <dbReference type="ARBA" id="ARBA00023242"/>
    </source>
</evidence>
<keyword evidence="6" id="KW-0963">Cytoplasm</keyword>
<evidence type="ECO:0000256" key="7">
    <source>
        <dbReference type="ARBA" id="ARBA00022679"/>
    </source>
</evidence>
<dbReference type="GO" id="GO:1990189">
    <property type="term" value="F:protein N-terminal-serine acetyltransferase activity"/>
    <property type="evidence" value="ECO:0007669"/>
    <property type="project" value="UniProtKB-EC"/>
</dbReference>
<keyword evidence="15" id="KW-1185">Reference proteome</keyword>
<organism evidence="14 15">
    <name type="scientific">Trapa incisa</name>
    <dbReference type="NCBI Taxonomy" id="236973"/>
    <lineage>
        <taxon>Eukaryota</taxon>
        <taxon>Viridiplantae</taxon>
        <taxon>Streptophyta</taxon>
        <taxon>Embryophyta</taxon>
        <taxon>Tracheophyta</taxon>
        <taxon>Spermatophyta</taxon>
        <taxon>Magnoliopsida</taxon>
        <taxon>eudicotyledons</taxon>
        <taxon>Gunneridae</taxon>
        <taxon>Pentapetalae</taxon>
        <taxon>rosids</taxon>
        <taxon>malvids</taxon>
        <taxon>Myrtales</taxon>
        <taxon>Lythraceae</taxon>
        <taxon>Trapa</taxon>
    </lineage>
</organism>
<evidence type="ECO:0000256" key="9">
    <source>
        <dbReference type="ARBA" id="ARBA00023315"/>
    </source>
</evidence>
<feature type="region of interest" description="Disordered" evidence="12">
    <location>
        <begin position="26"/>
        <end position="68"/>
    </location>
</feature>
<reference evidence="14 15" key="1">
    <citation type="journal article" date="2023" name="Hortic Res">
        <title>Pangenome of water caltrop reveals structural variations and asymmetric subgenome divergence after allopolyploidization.</title>
        <authorList>
            <person name="Zhang X."/>
            <person name="Chen Y."/>
            <person name="Wang L."/>
            <person name="Yuan Y."/>
            <person name="Fang M."/>
            <person name="Shi L."/>
            <person name="Lu R."/>
            <person name="Comes H.P."/>
            <person name="Ma Y."/>
            <person name="Chen Y."/>
            <person name="Huang G."/>
            <person name="Zhou Y."/>
            <person name="Zheng Z."/>
            <person name="Qiu Y."/>
        </authorList>
    </citation>
    <scope>NUCLEOTIDE SEQUENCE [LARGE SCALE GENOMIC DNA]</scope>
    <source>
        <tissue evidence="14">Roots</tissue>
    </source>
</reference>
<name>A0AAN7JT23_9MYRT</name>
<dbReference type="GO" id="GO:0010485">
    <property type="term" value="F:histone H4 acetyltransferase activity"/>
    <property type="evidence" value="ECO:0007669"/>
    <property type="project" value="InterPro"/>
</dbReference>
<evidence type="ECO:0000256" key="10">
    <source>
        <dbReference type="ARBA" id="ARBA00047821"/>
    </source>
</evidence>
<evidence type="ECO:0000313" key="15">
    <source>
        <dbReference type="Proteomes" id="UP001345219"/>
    </source>
</evidence>
<comment type="catalytic activity">
    <reaction evidence="10">
        <text>N-terminal L-seryl-[histone H2A] + acetyl-CoA = N-terminal N(alpha)-acetyl-L-seryl-[histone H2A] + CoA + H(+)</text>
        <dbReference type="Rhea" id="RHEA:50600"/>
        <dbReference type="Rhea" id="RHEA-COMP:12742"/>
        <dbReference type="Rhea" id="RHEA-COMP:12744"/>
        <dbReference type="ChEBI" id="CHEBI:15378"/>
        <dbReference type="ChEBI" id="CHEBI:57287"/>
        <dbReference type="ChEBI" id="CHEBI:57288"/>
        <dbReference type="ChEBI" id="CHEBI:64738"/>
        <dbReference type="ChEBI" id="CHEBI:83690"/>
        <dbReference type="EC" id="2.3.1.257"/>
    </reaction>
</comment>
<dbReference type="Proteomes" id="UP001345219">
    <property type="component" value="Chromosome 4"/>
</dbReference>
<comment type="catalytic activity">
    <reaction evidence="11">
        <text>N-terminal L-seryl-[histone H4] + acetyl-CoA = N-terminal N(alpha)-acetyl-L-seryl-[histone H4] + CoA + H(+)</text>
        <dbReference type="Rhea" id="RHEA:50596"/>
        <dbReference type="Rhea" id="RHEA-COMP:12740"/>
        <dbReference type="Rhea" id="RHEA-COMP:12743"/>
        <dbReference type="ChEBI" id="CHEBI:15378"/>
        <dbReference type="ChEBI" id="CHEBI:57287"/>
        <dbReference type="ChEBI" id="CHEBI:57288"/>
        <dbReference type="ChEBI" id="CHEBI:64738"/>
        <dbReference type="ChEBI" id="CHEBI:83690"/>
        <dbReference type="EC" id="2.3.1.257"/>
    </reaction>
</comment>
<comment type="similarity">
    <text evidence="3">Belongs to the acetyltransferase family. NAA40 subfamily.</text>
</comment>
<sequence>MSDPYQRAKGGRLNFKGGALATSSKFIGKKHKKKKKKQKESAEDRPGDPDILVEADGDAEGDAAGGVDGQGIYTIDAAKKMKYEELFPVEAKKFGYDPKFKAKTVEDALDDRNKSTRRLHGTGVNGPSPHQWLLHGGNPTPRSPYEQPVLMEPKRASSDGGGNNRNKRLKRREILEKKKAVERLIGSAYSVADHLASVPRLRHYRENGLSVYLDSGRGNRLSASVRHYIQNLLKINMEEPYGPEWPEEEKIKRREMVAAEALYVFVHEINIVDENKMSLTLDDGAACEISEREKGPMIGFVHYRFLVEEELPVLYVYELQLEPRIQGKGLGKFLMQLMEFIACKNRMSAIMLTVQKSNLPAMSFYTSRLRYVVSATSPSRVDPVMLAEKSYEILCKVLDPDAKAILEDGC</sequence>
<dbReference type="InterPro" id="IPR039949">
    <property type="entry name" value="NAA40"/>
</dbReference>
<dbReference type="GO" id="GO:0005737">
    <property type="term" value="C:cytoplasm"/>
    <property type="evidence" value="ECO:0007669"/>
    <property type="project" value="UniProtKB-SubCell"/>
</dbReference>
<feature type="compositionally biased region" description="Acidic residues" evidence="12">
    <location>
        <begin position="51"/>
        <end position="61"/>
    </location>
</feature>
<comment type="caution">
    <text evidence="14">The sequence shown here is derived from an EMBL/GenBank/DDBJ whole genome shotgun (WGS) entry which is preliminary data.</text>
</comment>
<dbReference type="EMBL" id="JAXIOK010000017">
    <property type="protein sequence ID" value="KAK4750983.1"/>
    <property type="molecule type" value="Genomic_DNA"/>
</dbReference>
<dbReference type="SUPFAM" id="SSF55729">
    <property type="entry name" value="Acyl-CoA N-acyltransferases (Nat)"/>
    <property type="match status" value="1"/>
</dbReference>
<evidence type="ECO:0000256" key="12">
    <source>
        <dbReference type="SAM" id="MobiDB-lite"/>
    </source>
</evidence>
<evidence type="ECO:0000256" key="4">
    <source>
        <dbReference type="ARBA" id="ARBA00012950"/>
    </source>
</evidence>
<dbReference type="PANTHER" id="PTHR20531">
    <property type="entry name" value="N-ALPHA-ACETYLTRANSFERASE 40"/>
    <property type="match status" value="1"/>
</dbReference>
<evidence type="ECO:0000256" key="11">
    <source>
        <dbReference type="ARBA" id="ARBA00049524"/>
    </source>
</evidence>
<dbReference type="CDD" id="cd04301">
    <property type="entry name" value="NAT_SF"/>
    <property type="match status" value="1"/>
</dbReference>
<dbReference type="InterPro" id="IPR000182">
    <property type="entry name" value="GNAT_dom"/>
</dbReference>
<dbReference type="PROSITE" id="PS51186">
    <property type="entry name" value="GNAT"/>
    <property type="match status" value="1"/>
</dbReference>
<evidence type="ECO:0000256" key="1">
    <source>
        <dbReference type="ARBA" id="ARBA00004123"/>
    </source>
</evidence>
<dbReference type="AlphaFoldDB" id="A0AAN7JT23"/>
<feature type="domain" description="N-acetyltransferase" evidence="13">
    <location>
        <begin position="249"/>
        <end position="388"/>
    </location>
</feature>
<feature type="compositionally biased region" description="Basic and acidic residues" evidence="12">
    <location>
        <begin position="39"/>
        <end position="48"/>
    </location>
</feature>
<keyword evidence="8" id="KW-0539">Nucleus</keyword>
<dbReference type="Pfam" id="PF00583">
    <property type="entry name" value="Acetyltransf_1"/>
    <property type="match status" value="1"/>
</dbReference>
<feature type="compositionally biased region" description="Basic residues" evidence="12">
    <location>
        <begin position="27"/>
        <end position="38"/>
    </location>
</feature>
<evidence type="ECO:0000256" key="5">
    <source>
        <dbReference type="ARBA" id="ARBA00015043"/>
    </source>
</evidence>
<dbReference type="InterPro" id="IPR016181">
    <property type="entry name" value="Acyl_CoA_acyltransferase"/>
</dbReference>
<dbReference type="EC" id="2.3.1.257" evidence="4"/>
<protein>
    <recommendedName>
        <fullName evidence="5">N-alpha-acetyltransferase 40</fullName>
        <ecNumber evidence="4">2.3.1.257</ecNumber>
    </recommendedName>
</protein>
<dbReference type="GO" id="GO:0005634">
    <property type="term" value="C:nucleus"/>
    <property type="evidence" value="ECO:0007669"/>
    <property type="project" value="UniProtKB-SubCell"/>
</dbReference>
<dbReference type="PANTHER" id="PTHR20531:SF1">
    <property type="entry name" value="N-ALPHA-ACETYLTRANSFERASE 40"/>
    <property type="match status" value="1"/>
</dbReference>
<evidence type="ECO:0000313" key="14">
    <source>
        <dbReference type="EMBL" id="KAK4750983.1"/>
    </source>
</evidence>